<evidence type="ECO:0000313" key="1">
    <source>
        <dbReference type="EMBL" id="MEA5610650.1"/>
    </source>
</evidence>
<evidence type="ECO:0000313" key="2">
    <source>
        <dbReference type="Proteomes" id="UP001303285"/>
    </source>
</evidence>
<protein>
    <submittedName>
        <fullName evidence="1">Uncharacterized protein</fullName>
    </submittedName>
</protein>
<dbReference type="EMBL" id="JAYGHK010000133">
    <property type="protein sequence ID" value="MEA5610650.1"/>
    <property type="molecule type" value="Genomic_DNA"/>
</dbReference>
<sequence length="98" mass="11716">MIEKLATDYDHNYIKENQFQENLFLLLKFLNLYCKCLKAYVHESFYYPLVMSAVIPTELYFTERSHICWDDGRFLMTASLYLPLDNRFCIIVGVINNE</sequence>
<reference evidence="1 2" key="1">
    <citation type="submission" date="2023-12" db="EMBL/GenBank/DDBJ databases">
        <title>Baltic Sea Cyanobacteria.</title>
        <authorList>
            <person name="Delbaje E."/>
            <person name="Fewer D.P."/>
            <person name="Shishido T.K."/>
        </authorList>
    </citation>
    <scope>NUCLEOTIDE SEQUENCE [LARGE SCALE GENOMIC DNA]</scope>
    <source>
        <strain evidence="1 2">UHCC 0060</strain>
    </source>
</reference>
<proteinExistence type="predicted"/>
<organism evidence="1 2">
    <name type="scientific">Nodularia spumigena UHCC 0060</name>
    <dbReference type="NCBI Taxonomy" id="3110300"/>
    <lineage>
        <taxon>Bacteria</taxon>
        <taxon>Bacillati</taxon>
        <taxon>Cyanobacteriota</taxon>
        <taxon>Cyanophyceae</taxon>
        <taxon>Nostocales</taxon>
        <taxon>Nodulariaceae</taxon>
        <taxon>Nodularia</taxon>
    </lineage>
</organism>
<gene>
    <name evidence="1" type="ORF">VB695_21720</name>
</gene>
<name>A0ABU5UYQ4_NODSP</name>
<comment type="caution">
    <text evidence="1">The sequence shown here is derived from an EMBL/GenBank/DDBJ whole genome shotgun (WGS) entry which is preliminary data.</text>
</comment>
<keyword evidence="2" id="KW-1185">Reference proteome</keyword>
<dbReference type="Proteomes" id="UP001303285">
    <property type="component" value="Unassembled WGS sequence"/>
</dbReference>
<dbReference type="RefSeq" id="WP_323244814.1">
    <property type="nucleotide sequence ID" value="NZ_JAYGHK010000133.1"/>
</dbReference>
<accession>A0ABU5UYQ4</accession>